<sequence length="142" mass="15447">MLRALVVPLVVAFLAPSGNPLLFNISRFDLASTAVLYGGDAHPDVGVVDMTSHVQYCHVGRVTYNGRVRLWDSSSGRLCDFTTHFAFRINVGSSIHYGSGFAFFMAPEGFQIPVNSNGGFLGLYNTAYSDSSRNQIIHVDPS</sequence>
<evidence type="ECO:0000313" key="1">
    <source>
        <dbReference type="EMBL" id="KAI4312397.1"/>
    </source>
</evidence>
<dbReference type="EMBL" id="CM042890">
    <property type="protein sequence ID" value="KAI4312397.1"/>
    <property type="molecule type" value="Genomic_DNA"/>
</dbReference>
<accession>A0ACB9LMJ5</accession>
<gene>
    <name evidence="1" type="ORF">MLD38_037206</name>
</gene>
<dbReference type="Proteomes" id="UP001057402">
    <property type="component" value="Chromosome 11"/>
</dbReference>
<protein>
    <submittedName>
        <fullName evidence="1">Uncharacterized protein</fullName>
    </submittedName>
</protein>
<organism evidence="1 2">
    <name type="scientific">Melastoma candidum</name>
    <dbReference type="NCBI Taxonomy" id="119954"/>
    <lineage>
        <taxon>Eukaryota</taxon>
        <taxon>Viridiplantae</taxon>
        <taxon>Streptophyta</taxon>
        <taxon>Embryophyta</taxon>
        <taxon>Tracheophyta</taxon>
        <taxon>Spermatophyta</taxon>
        <taxon>Magnoliopsida</taxon>
        <taxon>eudicotyledons</taxon>
        <taxon>Gunneridae</taxon>
        <taxon>Pentapetalae</taxon>
        <taxon>rosids</taxon>
        <taxon>malvids</taxon>
        <taxon>Myrtales</taxon>
        <taxon>Melastomataceae</taxon>
        <taxon>Melastomatoideae</taxon>
        <taxon>Melastomateae</taxon>
        <taxon>Melastoma</taxon>
    </lineage>
</organism>
<comment type="caution">
    <text evidence="1">The sequence shown here is derived from an EMBL/GenBank/DDBJ whole genome shotgun (WGS) entry which is preliminary data.</text>
</comment>
<reference evidence="2" key="1">
    <citation type="journal article" date="2023" name="Front. Plant Sci.">
        <title>Chromosomal-level genome assembly of Melastoma candidum provides insights into trichome evolution.</title>
        <authorList>
            <person name="Zhong Y."/>
            <person name="Wu W."/>
            <person name="Sun C."/>
            <person name="Zou P."/>
            <person name="Liu Y."/>
            <person name="Dai S."/>
            <person name="Zhou R."/>
        </authorList>
    </citation>
    <scope>NUCLEOTIDE SEQUENCE [LARGE SCALE GENOMIC DNA]</scope>
</reference>
<name>A0ACB9LMJ5_9MYRT</name>
<proteinExistence type="predicted"/>
<evidence type="ECO:0000313" key="2">
    <source>
        <dbReference type="Proteomes" id="UP001057402"/>
    </source>
</evidence>
<keyword evidence="2" id="KW-1185">Reference proteome</keyword>